<dbReference type="EMBL" id="DXFB01000060">
    <property type="protein sequence ID" value="HIX45045.1"/>
    <property type="molecule type" value="Genomic_DNA"/>
</dbReference>
<comment type="caution">
    <text evidence="2">The sequence shown here is derived from an EMBL/GenBank/DDBJ whole genome shotgun (WGS) entry which is preliminary data.</text>
</comment>
<accession>A0A9D1VR37</accession>
<reference evidence="2" key="1">
    <citation type="journal article" date="2021" name="PeerJ">
        <title>Extensive microbial diversity within the chicken gut microbiome revealed by metagenomics and culture.</title>
        <authorList>
            <person name="Gilroy R."/>
            <person name="Ravi A."/>
            <person name="Getino M."/>
            <person name="Pursley I."/>
            <person name="Horton D.L."/>
            <person name="Alikhan N.F."/>
            <person name="Baker D."/>
            <person name="Gharbi K."/>
            <person name="Hall N."/>
            <person name="Watson M."/>
            <person name="Adriaenssens E.M."/>
            <person name="Foster-Nyarko E."/>
            <person name="Jarju S."/>
            <person name="Secka A."/>
            <person name="Antonio M."/>
            <person name="Oren A."/>
            <person name="Chaudhuri R.R."/>
            <person name="La Ragione R."/>
            <person name="Hildebrand F."/>
            <person name="Pallen M.J."/>
        </authorList>
    </citation>
    <scope>NUCLEOTIDE SEQUENCE</scope>
    <source>
        <strain evidence="2">ChiHjej12B11-16260</strain>
    </source>
</reference>
<feature type="non-terminal residue" evidence="2">
    <location>
        <position position="155"/>
    </location>
</feature>
<gene>
    <name evidence="2" type="ORF">H9982_02365</name>
</gene>
<evidence type="ECO:0000313" key="3">
    <source>
        <dbReference type="Proteomes" id="UP000824246"/>
    </source>
</evidence>
<name>A0A9D1VR37_9BACT</name>
<protein>
    <recommendedName>
        <fullName evidence="4">Lipocalin-like domain-containing protein</fullName>
    </recommendedName>
</protein>
<dbReference type="AlphaFoldDB" id="A0A9D1VR37"/>
<proteinExistence type="predicted"/>
<sequence>MKKVLLSLFAAFATMLANADVINIVCADVNWVEEGYTITGTIDGITVTADKMDGQTKPTYNASGQDLRTYAKNVLTVSSASNITNIVFNLSSQGKKRLTELTPSTGSVTYNTEGDNWTVTWTGNAAEVSLTVGEKATYGTDGANKAGQFDFSGLD</sequence>
<reference evidence="2" key="2">
    <citation type="submission" date="2021-04" db="EMBL/GenBank/DDBJ databases">
        <authorList>
            <person name="Gilroy R."/>
        </authorList>
    </citation>
    <scope>NUCLEOTIDE SEQUENCE</scope>
    <source>
        <strain evidence="2">ChiHjej12B11-16260</strain>
    </source>
</reference>
<keyword evidence="1" id="KW-0732">Signal</keyword>
<evidence type="ECO:0000313" key="2">
    <source>
        <dbReference type="EMBL" id="HIX45045.1"/>
    </source>
</evidence>
<organism evidence="2 3">
    <name type="scientific">Candidatus Barnesiella excrementipullorum</name>
    <dbReference type="NCBI Taxonomy" id="2838479"/>
    <lineage>
        <taxon>Bacteria</taxon>
        <taxon>Pseudomonadati</taxon>
        <taxon>Bacteroidota</taxon>
        <taxon>Bacteroidia</taxon>
        <taxon>Bacteroidales</taxon>
        <taxon>Barnesiellaceae</taxon>
        <taxon>Barnesiella</taxon>
    </lineage>
</organism>
<feature type="signal peptide" evidence="1">
    <location>
        <begin position="1"/>
        <end position="19"/>
    </location>
</feature>
<dbReference type="Proteomes" id="UP000824246">
    <property type="component" value="Unassembled WGS sequence"/>
</dbReference>
<evidence type="ECO:0000256" key="1">
    <source>
        <dbReference type="SAM" id="SignalP"/>
    </source>
</evidence>
<evidence type="ECO:0008006" key="4">
    <source>
        <dbReference type="Google" id="ProtNLM"/>
    </source>
</evidence>
<feature type="chain" id="PRO_5038461406" description="Lipocalin-like domain-containing protein" evidence="1">
    <location>
        <begin position="20"/>
        <end position="155"/>
    </location>
</feature>